<dbReference type="SUPFAM" id="SSF46894">
    <property type="entry name" value="C-terminal effector domain of the bipartite response regulators"/>
    <property type="match status" value="1"/>
</dbReference>
<dbReference type="PROSITE" id="PS50110">
    <property type="entry name" value="RESPONSE_REGULATORY"/>
    <property type="match status" value="1"/>
</dbReference>
<dbReference type="PANTHER" id="PTHR43214:SF43">
    <property type="entry name" value="TWO-COMPONENT RESPONSE REGULATOR"/>
    <property type="match status" value="1"/>
</dbReference>
<feature type="domain" description="Response regulatory" evidence="3">
    <location>
        <begin position="3"/>
        <end position="118"/>
    </location>
</feature>
<dbReference type="SUPFAM" id="SSF52172">
    <property type="entry name" value="CheY-like"/>
    <property type="match status" value="1"/>
</dbReference>
<dbReference type="InterPro" id="IPR011006">
    <property type="entry name" value="CheY-like_superfamily"/>
</dbReference>
<evidence type="ECO:0000256" key="1">
    <source>
        <dbReference type="ARBA" id="ARBA00023125"/>
    </source>
</evidence>
<evidence type="ECO:0000256" key="2">
    <source>
        <dbReference type="PROSITE-ProRule" id="PRU00169"/>
    </source>
</evidence>
<dbReference type="Pfam" id="PF00196">
    <property type="entry name" value="GerE"/>
    <property type="match status" value="1"/>
</dbReference>
<dbReference type="SMART" id="SM00421">
    <property type="entry name" value="HTH_LUXR"/>
    <property type="match status" value="1"/>
</dbReference>
<dbReference type="Pfam" id="PF00072">
    <property type="entry name" value="Response_reg"/>
    <property type="match status" value="1"/>
</dbReference>
<dbReference type="Gene3D" id="3.40.50.2300">
    <property type="match status" value="1"/>
</dbReference>
<dbReference type="AlphaFoldDB" id="A0AAJ5WSN0"/>
<dbReference type="InterPro" id="IPR036388">
    <property type="entry name" value="WH-like_DNA-bd_sf"/>
</dbReference>
<dbReference type="SMART" id="SM00448">
    <property type="entry name" value="REC"/>
    <property type="match status" value="1"/>
</dbReference>
<name>A0AAJ5WSN0_9BACT</name>
<accession>A0AAJ5WSN0</accession>
<dbReference type="Proteomes" id="UP001220610">
    <property type="component" value="Chromosome"/>
</dbReference>
<dbReference type="GO" id="GO:0006355">
    <property type="term" value="P:regulation of DNA-templated transcription"/>
    <property type="evidence" value="ECO:0007669"/>
    <property type="project" value="InterPro"/>
</dbReference>
<feature type="modified residue" description="4-aspartylphosphate" evidence="2">
    <location>
        <position position="53"/>
    </location>
</feature>
<dbReference type="EMBL" id="CP119311">
    <property type="protein sequence ID" value="WEK37496.1"/>
    <property type="molecule type" value="Genomic_DNA"/>
</dbReference>
<dbReference type="PANTHER" id="PTHR43214">
    <property type="entry name" value="TWO-COMPONENT RESPONSE REGULATOR"/>
    <property type="match status" value="1"/>
</dbReference>
<dbReference type="InterPro" id="IPR001789">
    <property type="entry name" value="Sig_transdc_resp-reg_receiver"/>
</dbReference>
<gene>
    <name evidence="4" type="ORF">P0Y53_08275</name>
</gene>
<dbReference type="InterPro" id="IPR039420">
    <property type="entry name" value="WalR-like"/>
</dbReference>
<reference evidence="4" key="1">
    <citation type="submission" date="2023-03" db="EMBL/GenBank/DDBJ databases">
        <title>Andean soil-derived lignocellulolytic bacterial consortium as a source of novel taxa and putative plastic-active enzymes.</title>
        <authorList>
            <person name="Diaz-Garcia L."/>
            <person name="Chuvochina M."/>
            <person name="Feuerriegel G."/>
            <person name="Bunk B."/>
            <person name="Sproer C."/>
            <person name="Streit W.R."/>
            <person name="Rodriguez L.M."/>
            <person name="Overmann J."/>
            <person name="Jimenez D.J."/>
        </authorList>
    </citation>
    <scope>NUCLEOTIDE SEQUENCE</scope>
    <source>
        <strain evidence="4">MAG 7</strain>
    </source>
</reference>
<dbReference type="InterPro" id="IPR000792">
    <property type="entry name" value="Tscrpt_reg_LuxR_C"/>
</dbReference>
<organism evidence="4 5">
    <name type="scientific">Candidatus Pseudobacter hemicellulosilyticus</name>
    <dbReference type="NCBI Taxonomy" id="3121375"/>
    <lineage>
        <taxon>Bacteria</taxon>
        <taxon>Pseudomonadati</taxon>
        <taxon>Bacteroidota</taxon>
        <taxon>Chitinophagia</taxon>
        <taxon>Chitinophagales</taxon>
        <taxon>Chitinophagaceae</taxon>
        <taxon>Pseudobacter</taxon>
    </lineage>
</organism>
<dbReference type="Gene3D" id="1.10.10.10">
    <property type="entry name" value="Winged helix-like DNA-binding domain superfamily/Winged helix DNA-binding domain"/>
    <property type="match status" value="1"/>
</dbReference>
<evidence type="ECO:0000313" key="4">
    <source>
        <dbReference type="EMBL" id="WEK37496.1"/>
    </source>
</evidence>
<dbReference type="InterPro" id="IPR016032">
    <property type="entry name" value="Sig_transdc_resp-reg_C-effctor"/>
</dbReference>
<dbReference type="GO" id="GO:0000160">
    <property type="term" value="P:phosphorelay signal transduction system"/>
    <property type="evidence" value="ECO:0007669"/>
    <property type="project" value="InterPro"/>
</dbReference>
<evidence type="ECO:0000259" key="3">
    <source>
        <dbReference type="PROSITE" id="PS50110"/>
    </source>
</evidence>
<proteinExistence type="predicted"/>
<keyword evidence="2" id="KW-0597">Phosphoprotein</keyword>
<dbReference type="GO" id="GO:0003677">
    <property type="term" value="F:DNA binding"/>
    <property type="evidence" value="ECO:0007669"/>
    <property type="project" value="UniProtKB-KW"/>
</dbReference>
<evidence type="ECO:0000313" key="5">
    <source>
        <dbReference type="Proteomes" id="UP001220610"/>
    </source>
</evidence>
<keyword evidence="1" id="KW-0238">DNA-binding</keyword>
<protein>
    <submittedName>
        <fullName evidence="4">Response regulator</fullName>
    </submittedName>
</protein>
<sequence length="206" mass="23433">MIRILIIEDEIIIARFIEKQVKQSFDCTVNLAITVSDARNKMEQFRPHLVLCDVNLKENISGIDLVISLKQHYDFEVIYITSYHHSSYVDKAASTNPANYLVKPIDETQLQVGLQLVMHKLKKAQAAAASTGASSLKQLLSPYELSIVRMIGQKKTTQEIAQAMHASPYTIKNKRHAICRKLDLPDKNNALLEWALHHRTDLERLS</sequence>